<name>A0ABW3SK15_9BACT</name>
<evidence type="ECO:0000256" key="1">
    <source>
        <dbReference type="SAM" id="Phobius"/>
    </source>
</evidence>
<accession>A0ABW3SK15</accession>
<feature type="transmembrane region" description="Helical" evidence="1">
    <location>
        <begin position="107"/>
        <end position="126"/>
    </location>
</feature>
<sequence length="267" mass="30330">MSYASASEIASVRPQPPVLISAKAVVKVLGVIVLGLLVANITGVVLESVLAYESRFTRLIVQYFDFNKEENFPAFFSAVILLFAGLLLFLIHKRSRSMGAARHSRHWFILGCIFVFMAVDESVQLHEHIAEFVRPKLSNDLNGLLHWSWVVPYAVFVLIVVAYFLNWVLRLPAETRNIFFISGFMFVAGALGLELVEGYLFKAYGIDHLYNRVMYCIEELLEMSAVVLFIYALLRHMERSSTRLVFRSQETTEVAESKLRPVEASEV</sequence>
<reference evidence="3" key="1">
    <citation type="journal article" date="2019" name="Int. J. Syst. Evol. Microbiol.">
        <title>The Global Catalogue of Microorganisms (GCM) 10K type strain sequencing project: providing services to taxonomists for standard genome sequencing and annotation.</title>
        <authorList>
            <consortium name="The Broad Institute Genomics Platform"/>
            <consortium name="The Broad Institute Genome Sequencing Center for Infectious Disease"/>
            <person name="Wu L."/>
            <person name="Ma J."/>
        </authorList>
    </citation>
    <scope>NUCLEOTIDE SEQUENCE [LARGE SCALE GENOMIC DNA]</scope>
    <source>
        <strain evidence="3">JCM 31319</strain>
    </source>
</reference>
<keyword evidence="1" id="KW-1133">Transmembrane helix</keyword>
<dbReference type="EMBL" id="JBHTLD010000004">
    <property type="protein sequence ID" value="MFD1184757.1"/>
    <property type="molecule type" value="Genomic_DNA"/>
</dbReference>
<feature type="transmembrane region" description="Helical" evidence="1">
    <location>
        <begin position="178"/>
        <end position="200"/>
    </location>
</feature>
<feature type="transmembrane region" description="Helical" evidence="1">
    <location>
        <begin position="28"/>
        <end position="52"/>
    </location>
</feature>
<gene>
    <name evidence="2" type="ORF">ACFQ2O_00970</name>
</gene>
<evidence type="ECO:0000313" key="2">
    <source>
        <dbReference type="EMBL" id="MFD1184757.1"/>
    </source>
</evidence>
<dbReference type="Proteomes" id="UP001597094">
    <property type="component" value="Unassembled WGS sequence"/>
</dbReference>
<evidence type="ECO:0000313" key="3">
    <source>
        <dbReference type="Proteomes" id="UP001597094"/>
    </source>
</evidence>
<feature type="transmembrane region" description="Helical" evidence="1">
    <location>
        <begin position="212"/>
        <end position="234"/>
    </location>
</feature>
<keyword evidence="1" id="KW-0812">Transmembrane</keyword>
<proteinExistence type="predicted"/>
<protein>
    <submittedName>
        <fullName evidence="2">Multidrug transporter</fullName>
    </submittedName>
</protein>
<comment type="caution">
    <text evidence="2">The sequence shown here is derived from an EMBL/GenBank/DDBJ whole genome shotgun (WGS) entry which is preliminary data.</text>
</comment>
<feature type="transmembrane region" description="Helical" evidence="1">
    <location>
        <begin position="146"/>
        <end position="166"/>
    </location>
</feature>
<keyword evidence="1" id="KW-0472">Membrane</keyword>
<keyword evidence="3" id="KW-1185">Reference proteome</keyword>
<organism evidence="2 3">
    <name type="scientific">Pontibacter rugosus</name>
    <dbReference type="NCBI Taxonomy" id="1745966"/>
    <lineage>
        <taxon>Bacteria</taxon>
        <taxon>Pseudomonadati</taxon>
        <taxon>Bacteroidota</taxon>
        <taxon>Cytophagia</taxon>
        <taxon>Cytophagales</taxon>
        <taxon>Hymenobacteraceae</taxon>
        <taxon>Pontibacter</taxon>
    </lineage>
</organism>
<dbReference type="RefSeq" id="WP_377522177.1">
    <property type="nucleotide sequence ID" value="NZ_JBHTLD010000004.1"/>
</dbReference>
<feature type="transmembrane region" description="Helical" evidence="1">
    <location>
        <begin position="72"/>
        <end position="91"/>
    </location>
</feature>